<dbReference type="AlphaFoldDB" id="K1RU87"/>
<dbReference type="EMBL" id="JH817550">
    <property type="protein sequence ID" value="EKC38216.1"/>
    <property type="molecule type" value="Genomic_DNA"/>
</dbReference>
<dbReference type="InParanoid" id="K1RU87"/>
<organism evidence="1">
    <name type="scientific">Magallana gigas</name>
    <name type="common">Pacific oyster</name>
    <name type="synonym">Crassostrea gigas</name>
    <dbReference type="NCBI Taxonomy" id="29159"/>
    <lineage>
        <taxon>Eukaryota</taxon>
        <taxon>Metazoa</taxon>
        <taxon>Spiralia</taxon>
        <taxon>Lophotrochozoa</taxon>
        <taxon>Mollusca</taxon>
        <taxon>Bivalvia</taxon>
        <taxon>Autobranchia</taxon>
        <taxon>Pteriomorphia</taxon>
        <taxon>Ostreida</taxon>
        <taxon>Ostreoidea</taxon>
        <taxon>Ostreidae</taxon>
        <taxon>Magallana</taxon>
    </lineage>
</organism>
<accession>K1RU87</accession>
<dbReference type="HOGENOM" id="CLU_412915_0_0_1"/>
<gene>
    <name evidence="1" type="ORF">CGI_10025712</name>
</gene>
<proteinExistence type="predicted"/>
<reference evidence="1" key="1">
    <citation type="journal article" date="2012" name="Nature">
        <title>The oyster genome reveals stress adaptation and complexity of shell formation.</title>
        <authorList>
            <person name="Zhang G."/>
            <person name="Fang X."/>
            <person name="Guo X."/>
            <person name="Li L."/>
            <person name="Luo R."/>
            <person name="Xu F."/>
            <person name="Yang P."/>
            <person name="Zhang L."/>
            <person name="Wang X."/>
            <person name="Qi H."/>
            <person name="Xiong Z."/>
            <person name="Que H."/>
            <person name="Xie Y."/>
            <person name="Holland P.W."/>
            <person name="Paps J."/>
            <person name="Zhu Y."/>
            <person name="Wu F."/>
            <person name="Chen Y."/>
            <person name="Wang J."/>
            <person name="Peng C."/>
            <person name="Meng J."/>
            <person name="Yang L."/>
            <person name="Liu J."/>
            <person name="Wen B."/>
            <person name="Zhang N."/>
            <person name="Huang Z."/>
            <person name="Zhu Q."/>
            <person name="Feng Y."/>
            <person name="Mount A."/>
            <person name="Hedgecock D."/>
            <person name="Xu Z."/>
            <person name="Liu Y."/>
            <person name="Domazet-Loso T."/>
            <person name="Du Y."/>
            <person name="Sun X."/>
            <person name="Zhang S."/>
            <person name="Liu B."/>
            <person name="Cheng P."/>
            <person name="Jiang X."/>
            <person name="Li J."/>
            <person name="Fan D."/>
            <person name="Wang W."/>
            <person name="Fu W."/>
            <person name="Wang T."/>
            <person name="Wang B."/>
            <person name="Zhang J."/>
            <person name="Peng Z."/>
            <person name="Li Y."/>
            <person name="Li N."/>
            <person name="Wang J."/>
            <person name="Chen M."/>
            <person name="He Y."/>
            <person name="Tan F."/>
            <person name="Song X."/>
            <person name="Zheng Q."/>
            <person name="Huang R."/>
            <person name="Yang H."/>
            <person name="Du X."/>
            <person name="Chen L."/>
            <person name="Yang M."/>
            <person name="Gaffney P.M."/>
            <person name="Wang S."/>
            <person name="Luo L."/>
            <person name="She Z."/>
            <person name="Ming Y."/>
            <person name="Huang W."/>
            <person name="Zhang S."/>
            <person name="Huang B."/>
            <person name="Zhang Y."/>
            <person name="Qu T."/>
            <person name="Ni P."/>
            <person name="Miao G."/>
            <person name="Wang J."/>
            <person name="Wang Q."/>
            <person name="Steinberg C.E."/>
            <person name="Wang H."/>
            <person name="Li N."/>
            <person name="Qian L."/>
            <person name="Zhang G."/>
            <person name="Li Y."/>
            <person name="Yang H."/>
            <person name="Liu X."/>
            <person name="Wang J."/>
            <person name="Yin Y."/>
            <person name="Wang J."/>
        </authorList>
    </citation>
    <scope>NUCLEOTIDE SEQUENCE [LARGE SCALE GENOMIC DNA]</scope>
    <source>
        <strain evidence="1">05x7-T-G4-1.051#20</strain>
    </source>
</reference>
<protein>
    <submittedName>
        <fullName evidence="1">Uncharacterized protein</fullName>
    </submittedName>
</protein>
<evidence type="ECO:0000313" key="1">
    <source>
        <dbReference type="EMBL" id="EKC38216.1"/>
    </source>
</evidence>
<sequence length="665" mass="72984">MWKFIILLGITIGGAAAQGQQGQPGQGQGQGQGSQFNSPCLQMFDQNFRKCFKDNGNFELEVIFSLVTNGSSGPLPQGTSRQQLMPVVCGNREKVDACVKPIIQSIQVQCSDRENMMMDSTIQSTGRAIAVMCGVTPEMPPCLKRFDDNFKSCMTQQKINHDNYFKLLANQTEGTGMTFPQLRDSTCNKPTQQVIVGCASGGLQSLANECTKQEQFMVGQTLQNMMASYQAVCTGQPLVGPGRAPSACLQKFEEELNQCSIDTMGAPLNDIMILLTRGQVPEGQDIQKLNKTICDNFHSFEECGKNVVIKNQCKGKDLLISEGTFANVIITVGAYCHDTTVPGACMLTLQQQFTKCFGQVGLDPAVYFSNITAHKGAILGTNKAMADKYCSKKSELYTCMKKVMHQCPGAEQTMAMTGFDLVSMERAVSILCDDIPENRQSVFKCLRDTLDRCAGASELLAYWGHQQDLLEDALDLLCQNMDGYEKLSTCASGATSQINQCQKNSEMKMGDLTNLTPNSQTSSSYYTQFCSVRLEQLQCDLKAVKSSCDAASVGLKTEFECNLIQDRCQGLKRADFNRICNVNNYARSNRVRNNGGSPQNTITNNKPNVQGGQEGNNSAGGLFNISATLVTIGLSLLESLMRYRYSDDVKQTEEICGRKMSQKFL</sequence>
<name>K1RU87_MAGGI</name>